<evidence type="ECO:0000313" key="3">
    <source>
        <dbReference type="Proteomes" id="UP000094172"/>
    </source>
</evidence>
<gene>
    <name evidence="2" type="ORF">AUC70_13185</name>
</gene>
<evidence type="ECO:0000313" key="2">
    <source>
        <dbReference type="EMBL" id="ODR97285.1"/>
    </source>
</evidence>
<dbReference type="STRING" id="1774970.AUC70_13185"/>
<dbReference type="InterPro" id="IPR011009">
    <property type="entry name" value="Kinase-like_dom_sf"/>
</dbReference>
<dbReference type="PANTHER" id="PTHR43883">
    <property type="entry name" value="SLR0207 PROTEIN"/>
    <property type="match status" value="1"/>
</dbReference>
<dbReference type="InterPro" id="IPR002575">
    <property type="entry name" value="Aminoglycoside_PTrfase"/>
</dbReference>
<accession>A0A1E3VUU0</accession>
<organism evidence="2 3">
    <name type="scientific">Methyloceanibacter stevinii</name>
    <dbReference type="NCBI Taxonomy" id="1774970"/>
    <lineage>
        <taxon>Bacteria</taxon>
        <taxon>Pseudomonadati</taxon>
        <taxon>Pseudomonadota</taxon>
        <taxon>Alphaproteobacteria</taxon>
        <taxon>Hyphomicrobiales</taxon>
        <taxon>Hyphomicrobiaceae</taxon>
        <taxon>Methyloceanibacter</taxon>
    </lineage>
</organism>
<dbReference type="Pfam" id="PF01636">
    <property type="entry name" value="APH"/>
    <property type="match status" value="1"/>
</dbReference>
<keyword evidence="3" id="KW-1185">Reference proteome</keyword>
<feature type="domain" description="Aminoglycoside phosphotransferase" evidence="1">
    <location>
        <begin position="148"/>
        <end position="289"/>
    </location>
</feature>
<dbReference type="Gene3D" id="3.40.50.300">
    <property type="entry name" value="P-loop containing nucleotide triphosphate hydrolases"/>
    <property type="match status" value="1"/>
</dbReference>
<dbReference type="Pfam" id="PF13671">
    <property type="entry name" value="AAA_33"/>
    <property type="match status" value="1"/>
</dbReference>
<evidence type="ECO:0000259" key="1">
    <source>
        <dbReference type="Pfam" id="PF01636"/>
    </source>
</evidence>
<dbReference type="InterPro" id="IPR052732">
    <property type="entry name" value="Cell-binding_unc_protein"/>
</dbReference>
<dbReference type="SUPFAM" id="SSF52540">
    <property type="entry name" value="P-loop containing nucleoside triphosphate hydrolases"/>
    <property type="match status" value="1"/>
</dbReference>
<dbReference type="PANTHER" id="PTHR43883:SF1">
    <property type="entry name" value="GLUCONOKINASE"/>
    <property type="match status" value="1"/>
</dbReference>
<reference evidence="2 3" key="1">
    <citation type="journal article" date="2016" name="Environ. Microbiol.">
        <title>New Methyloceanibacter diversity from North Sea sediments includes methanotroph containing solely the soluble methane monooxygenase.</title>
        <authorList>
            <person name="Vekeman B."/>
            <person name="Kerckhof F.M."/>
            <person name="Cremers G."/>
            <person name="de Vos P."/>
            <person name="Vandamme P."/>
            <person name="Boon N."/>
            <person name="Op den Camp H.J."/>
            <person name="Heylen K."/>
        </authorList>
    </citation>
    <scope>NUCLEOTIDE SEQUENCE [LARGE SCALE GENOMIC DNA]</scope>
    <source>
        <strain evidence="2 3">R-67176</strain>
    </source>
</reference>
<dbReference type="Proteomes" id="UP000094172">
    <property type="component" value="Unassembled WGS sequence"/>
</dbReference>
<protein>
    <recommendedName>
        <fullName evidence="1">Aminoglycoside phosphotransferase domain-containing protein</fullName>
    </recommendedName>
</protein>
<dbReference type="InterPro" id="IPR027417">
    <property type="entry name" value="P-loop_NTPase"/>
</dbReference>
<dbReference type="AlphaFoldDB" id="A0A1E3VUU0"/>
<proteinExistence type="predicted"/>
<sequence>MAAGGGPRDGRFSLEQAKVIEFLSRPGTYDPAPAAVDRIETHASFVFLAGAFAYKIKREVKLPFLDFSTLQKRHQACLNEPRLNRRTAPDIYREVVPVTVDASGRLALRGQGEPVEWVLVMRRFGQENLFDRMAREGRLSLDAMHRTALAVAALHDAADRILTADQAVVPLEKIISEHEHVLQQAAGDVIPQAAADSLARRTRTAFERLKPLLMRRAATGFVRHCHGDLHLRNIVEIEGDPVLFDALEFDDSLATIDVLYDLAFLLMDLGKHGLGAYANAVLNGYLDNSDTGNLLGLAALPLFLSLRAVIRGKVELLRSQLAEPSQAKAARDEARDYFELALQFLEPEARRLIAVGGLSGTGKSTIARAMAPRIGAFPGRGHVRSDLERKRLFGVAPTDRLSATAYTQYVSDLVYVLCRKRAALVLEAGKWVIVDAVHARPHEREAIAAVAAEHGVPFTGLWFDAPGDVLEERVADRVGDVSDATPEVVREQLRYDLGEIGFARIDAGGSVEQVAERCLNRLKAESGSP</sequence>
<dbReference type="SUPFAM" id="SSF56112">
    <property type="entry name" value="Protein kinase-like (PK-like)"/>
    <property type="match status" value="1"/>
</dbReference>
<dbReference type="Gene3D" id="3.90.1200.10">
    <property type="match status" value="1"/>
</dbReference>
<name>A0A1E3VUU0_9HYPH</name>
<comment type="caution">
    <text evidence="2">The sequence shown here is derived from an EMBL/GenBank/DDBJ whole genome shotgun (WGS) entry which is preliminary data.</text>
</comment>
<dbReference type="EMBL" id="LPWE01000002">
    <property type="protein sequence ID" value="ODR97285.1"/>
    <property type="molecule type" value="Genomic_DNA"/>
</dbReference>